<evidence type="ECO:0000256" key="8">
    <source>
        <dbReference type="ARBA" id="ARBA00023242"/>
    </source>
</evidence>
<feature type="compositionally biased region" description="Gly residues" evidence="11">
    <location>
        <begin position="233"/>
        <end position="249"/>
    </location>
</feature>
<evidence type="ECO:0000259" key="12">
    <source>
        <dbReference type="Pfam" id="PF09606"/>
    </source>
</evidence>
<dbReference type="PANTHER" id="PTHR31804">
    <property type="entry name" value="MEDIATOR OF RNA POLYMERASE II TRANSCRIPTION SUBUNIT 15"/>
    <property type="match status" value="1"/>
</dbReference>
<feature type="region of interest" description="Disordered" evidence="11">
    <location>
        <begin position="456"/>
        <end position="482"/>
    </location>
</feature>
<feature type="domain" description="Mediator of RNA polymerase II transcription subunit 15 N-terminal" evidence="12">
    <location>
        <begin position="1"/>
        <end position="70"/>
    </location>
</feature>
<evidence type="ECO:0000256" key="4">
    <source>
        <dbReference type="ARBA" id="ARBA00019613"/>
    </source>
</evidence>
<evidence type="ECO:0000256" key="7">
    <source>
        <dbReference type="ARBA" id="ARBA00023163"/>
    </source>
</evidence>
<keyword evidence="7 10" id="KW-0804">Transcription</keyword>
<dbReference type="Pfam" id="PF21539">
    <property type="entry name" value="Med15_C"/>
    <property type="match status" value="1"/>
</dbReference>
<organism evidence="15">
    <name type="scientific">Musca domestica</name>
    <name type="common">House fly</name>
    <dbReference type="NCBI Taxonomy" id="7370"/>
    <lineage>
        <taxon>Eukaryota</taxon>
        <taxon>Metazoa</taxon>
        <taxon>Ecdysozoa</taxon>
        <taxon>Arthropoda</taxon>
        <taxon>Hexapoda</taxon>
        <taxon>Insecta</taxon>
        <taxon>Pterygota</taxon>
        <taxon>Neoptera</taxon>
        <taxon>Endopterygota</taxon>
        <taxon>Diptera</taxon>
        <taxon>Brachycera</taxon>
        <taxon>Muscomorpha</taxon>
        <taxon>Muscoidea</taxon>
        <taxon>Muscidae</taxon>
        <taxon>Musca</taxon>
    </lineage>
</organism>
<evidence type="ECO:0000256" key="3">
    <source>
        <dbReference type="ARBA" id="ARBA00011837"/>
    </source>
</evidence>
<dbReference type="AlphaFoldDB" id="T1PL45"/>
<evidence type="ECO:0000259" key="13">
    <source>
        <dbReference type="Pfam" id="PF21538"/>
    </source>
</evidence>
<protein>
    <recommendedName>
        <fullName evidence="4 10">Mediator of RNA polymerase II transcription subunit 15</fullName>
    </recommendedName>
    <alternativeName>
        <fullName evidence="9 10">Mediator complex subunit 15</fullName>
    </alternativeName>
</protein>
<comment type="subunit">
    <text evidence="3 10">Component of the Mediator complex.</text>
</comment>
<feature type="compositionally biased region" description="Polar residues" evidence="11">
    <location>
        <begin position="374"/>
        <end position="393"/>
    </location>
</feature>
<keyword evidence="5 10" id="KW-0805">Transcription regulation</keyword>
<reference evidence="15" key="1">
    <citation type="submission" date="2012-08" db="EMBL/GenBank/DDBJ databases">
        <title>Transcriptome of adult Musca domestica launches a platform for comparative house fly gene expression and characterization of differential gene expression among resistant and susceptible house flies.</title>
        <authorList>
            <person name="Liu N."/>
            <person name="Zhang L."/>
            <person name="Li M."/>
            <person name="Reid W."/>
        </authorList>
    </citation>
    <scope>NUCLEOTIDE SEQUENCE</scope>
    <source>
        <strain evidence="15">ALHF</strain>
        <tissue evidence="15">Whole body</tissue>
    </source>
</reference>
<evidence type="ECO:0000256" key="11">
    <source>
        <dbReference type="SAM" id="MobiDB-lite"/>
    </source>
</evidence>
<evidence type="ECO:0000259" key="14">
    <source>
        <dbReference type="Pfam" id="PF21539"/>
    </source>
</evidence>
<dbReference type="GO" id="GO:0006355">
    <property type="term" value="P:regulation of DNA-templated transcription"/>
    <property type="evidence" value="ECO:0007669"/>
    <property type="project" value="InterPro"/>
</dbReference>
<evidence type="ECO:0000256" key="9">
    <source>
        <dbReference type="ARBA" id="ARBA00032016"/>
    </source>
</evidence>
<comment type="subcellular location">
    <subcellularLocation>
        <location evidence="1 10">Nucleus</location>
    </subcellularLocation>
</comment>
<dbReference type="GO" id="GO:0003712">
    <property type="term" value="F:transcription coregulator activity"/>
    <property type="evidence" value="ECO:0007669"/>
    <property type="project" value="InterPro"/>
</dbReference>
<comment type="similarity">
    <text evidence="2 10">Belongs to the Mediator complex subunit 15 family.</text>
</comment>
<dbReference type="InterPro" id="IPR048385">
    <property type="entry name" value="Med15_central"/>
</dbReference>
<dbReference type="Pfam" id="PF09606">
    <property type="entry name" value="Med15_N"/>
    <property type="match status" value="1"/>
</dbReference>
<dbReference type="FunFam" id="1.10.246.20:FF:000002">
    <property type="entry name" value="Mediator of RNA polymerase II transcription subunit 15"/>
    <property type="match status" value="1"/>
</dbReference>
<dbReference type="InterPro" id="IPR019087">
    <property type="entry name" value="Med15_N"/>
</dbReference>
<feature type="region of interest" description="Disordered" evidence="11">
    <location>
        <begin position="306"/>
        <end position="337"/>
    </location>
</feature>
<dbReference type="Gene3D" id="1.10.246.20">
    <property type="entry name" value="Coactivator CBP, KIX domain"/>
    <property type="match status" value="1"/>
</dbReference>
<dbReference type="InterPro" id="IPR036529">
    <property type="entry name" value="KIX_dom_sf"/>
</dbReference>
<accession>T1PL45</accession>
<dbReference type="EMBL" id="KA649456">
    <property type="protein sequence ID" value="AFP64085.1"/>
    <property type="molecule type" value="mRNA"/>
</dbReference>
<dbReference type="VEuPathDB" id="VectorBase:MDOA002472"/>
<keyword evidence="8 10" id="KW-0539">Nucleus</keyword>
<feature type="domain" description="ARC105/Med15 mediator subunit C-terminal" evidence="14">
    <location>
        <begin position="623"/>
        <end position="731"/>
    </location>
</feature>
<dbReference type="VEuPathDB" id="VectorBase:MDOMA2_010645"/>
<evidence type="ECO:0000256" key="10">
    <source>
        <dbReference type="RuleBase" id="RU364148"/>
    </source>
</evidence>
<dbReference type="GO" id="GO:0005634">
    <property type="term" value="C:nucleus"/>
    <property type="evidence" value="ECO:0007669"/>
    <property type="project" value="UniProtKB-SubCell"/>
</dbReference>
<keyword evidence="6 10" id="KW-0010">Activator</keyword>
<name>T1PL45_MUSDO</name>
<dbReference type="Pfam" id="PF21538">
    <property type="entry name" value="Med15_M"/>
    <property type="match status" value="1"/>
</dbReference>
<feature type="compositionally biased region" description="Low complexity" evidence="11">
    <location>
        <begin position="223"/>
        <end position="232"/>
    </location>
</feature>
<dbReference type="InterPro" id="IPR048386">
    <property type="entry name" value="Med15_C"/>
</dbReference>
<evidence type="ECO:0000256" key="1">
    <source>
        <dbReference type="ARBA" id="ARBA00004123"/>
    </source>
</evidence>
<evidence type="ECO:0000256" key="2">
    <source>
        <dbReference type="ARBA" id="ARBA00009807"/>
    </source>
</evidence>
<evidence type="ECO:0000256" key="6">
    <source>
        <dbReference type="ARBA" id="ARBA00023159"/>
    </source>
</evidence>
<feature type="compositionally biased region" description="Gly residues" evidence="11">
    <location>
        <begin position="108"/>
        <end position="121"/>
    </location>
</feature>
<feature type="region of interest" description="Disordered" evidence="11">
    <location>
        <begin position="217"/>
        <end position="254"/>
    </location>
</feature>
<gene>
    <name evidence="10" type="primary">MED15</name>
</gene>
<comment type="function">
    <text evidence="10">Component of the Mediator complex, a coactivator involved in the regulated transcription of nearly all RNA polymerase II-dependent genes. Mediator functions as a bridge to convey information from gene-specific regulatory proteins to the basal RNA polymerase II transcription machinery. Mediator is recruited to promoters by direct interactions with regulatory proteins and serves as a scaffold for the assembly of a functional preinitiation complex with RNA polymerase II and the general transcription factors.</text>
</comment>
<feature type="region of interest" description="Disordered" evidence="11">
    <location>
        <begin position="98"/>
        <end position="128"/>
    </location>
</feature>
<evidence type="ECO:0000256" key="5">
    <source>
        <dbReference type="ARBA" id="ARBA00023015"/>
    </source>
</evidence>
<feature type="domain" description="ARC105/Med15 mediator subunit central" evidence="13">
    <location>
        <begin position="484"/>
        <end position="595"/>
    </location>
</feature>
<proteinExistence type="evidence at transcript level"/>
<feature type="region of interest" description="Disordered" evidence="11">
    <location>
        <begin position="374"/>
        <end position="418"/>
    </location>
</feature>
<feature type="compositionally biased region" description="Low complexity" evidence="11">
    <location>
        <begin position="308"/>
        <end position="329"/>
    </location>
</feature>
<sequence>MADDWQSQKIRQNIINKINDLLQNTGQDISKARVMENHIFKKSKSKDEYLGMVAKLFTHFKGMPNRRPQQAPPPNAEVPQQNMMQDPLNALQNLASQGNRNPQMMSMPGGGPNAQQGGQGPSGPVPASNLLQTLKQQRPGQQMQQMPGLRTQMVMGGAVGPGQQQVNMGPGQQQMMGGPMGVQMNVMGGPNLGPNQQMVGNAQMGGATGGPGNVGVGPGGPQGMVPGQMNQMGGPGTVGPMGPNAGPGGPNQMQIGMQHPQLNQMINARMNQGGPGGQMNVGGHAGPNQGMPPNMQTNQVGIGGTAGGPMHMGNMGPGNANQGQGPGPMANNAGPQGNLNQMLNMAPGMQKNPNITMGQGQQMFNVNRGVGGQQQFLRQSPSPSTVSSPANTLNVQQQQQQQMQQQVANNQQQMQQQPNQNIVPQNTIPNQQMIPSPALVPIASPQMSGLMQNPNQRQQMRHSPSASINTPGQVTQNSPFNPQEDQLYREKYKQLTKYIEPLKRMVDKLRIDGNNNAENYKKMNKLLEILKNPSQRVPLETLLKCEKVLENTDMDSYSDHSFGKSSNPLMEVINATLQSPMANHTLYRTFRPSLELLFGTDIAAPPAKMPRPAEKPPKGDLEIPHVLQGEIARLDQKFKVSLDPAAQNNPKSIRLICCLDDKKLPCVPPVSINIPEDYPWSSPECSLIEHDYSATPFLKAVQNALVARIAKLPKLHSLSHLLDTWEMSVRQACSPNAAKPVCEFTALFGM</sequence>
<evidence type="ECO:0000313" key="15">
    <source>
        <dbReference type="EMBL" id="AFP64085.1"/>
    </source>
</evidence>
<feature type="compositionally biased region" description="Low complexity" evidence="11">
    <location>
        <begin position="394"/>
        <end position="418"/>
    </location>
</feature>
<dbReference type="PANTHER" id="PTHR31804:SF3">
    <property type="entry name" value="MEDIATOR OF RNA POLYMERASE II TRANSCRIPTION SUBUNIT 15"/>
    <property type="match status" value="1"/>
</dbReference>